<evidence type="ECO:0000256" key="2">
    <source>
        <dbReference type="ARBA" id="ARBA00008358"/>
    </source>
</evidence>
<dbReference type="GO" id="GO:0005886">
    <property type="term" value="C:plasma membrane"/>
    <property type="evidence" value="ECO:0007669"/>
    <property type="project" value="UniProtKB-SubCell"/>
</dbReference>
<evidence type="ECO:0000256" key="1">
    <source>
        <dbReference type="ARBA" id="ARBA00004377"/>
    </source>
</evidence>
<evidence type="ECO:0000256" key="9">
    <source>
        <dbReference type="SAM" id="Phobius"/>
    </source>
</evidence>
<dbReference type="EMBL" id="MJAT01000040">
    <property type="protein sequence ID" value="OEH84222.1"/>
    <property type="molecule type" value="Genomic_DNA"/>
</dbReference>
<gene>
    <name evidence="10" type="ORF">BHU72_12525</name>
</gene>
<evidence type="ECO:0000256" key="6">
    <source>
        <dbReference type="ARBA" id="ARBA00022692"/>
    </source>
</evidence>
<evidence type="ECO:0000256" key="4">
    <source>
        <dbReference type="ARBA" id="ARBA00022481"/>
    </source>
</evidence>
<dbReference type="InterPro" id="IPR010052">
    <property type="entry name" value="T2SS_protein-GspI"/>
</dbReference>
<keyword evidence="6 9" id="KW-0812">Transmembrane</keyword>
<evidence type="ECO:0000256" key="8">
    <source>
        <dbReference type="ARBA" id="ARBA00023136"/>
    </source>
</evidence>
<dbReference type="PANTHER" id="PTHR38779:SF2">
    <property type="entry name" value="TYPE II SECRETION SYSTEM PROTEIN I-RELATED"/>
    <property type="match status" value="1"/>
</dbReference>
<dbReference type="Proteomes" id="UP000095255">
    <property type="component" value="Unassembled WGS sequence"/>
</dbReference>
<proteinExistence type="inferred from homology"/>
<dbReference type="AlphaFoldDB" id="A0A1E5L238"/>
<keyword evidence="8 9" id="KW-0472">Membrane</keyword>
<dbReference type="GO" id="GO:0015628">
    <property type="term" value="P:protein secretion by the type II secretion system"/>
    <property type="evidence" value="ECO:0007669"/>
    <property type="project" value="InterPro"/>
</dbReference>
<protein>
    <recommendedName>
        <fullName evidence="12">Prepilin-type N-terminal cleavage/methylation domain-containing protein</fullName>
    </recommendedName>
</protein>
<dbReference type="STRING" id="1390249.BHU72_12525"/>
<dbReference type="SUPFAM" id="SSF54523">
    <property type="entry name" value="Pili subunits"/>
    <property type="match status" value="1"/>
</dbReference>
<dbReference type="PANTHER" id="PTHR38779">
    <property type="entry name" value="TYPE II SECRETION SYSTEM PROTEIN I-RELATED"/>
    <property type="match status" value="1"/>
</dbReference>
<evidence type="ECO:0000313" key="11">
    <source>
        <dbReference type="Proteomes" id="UP000095255"/>
    </source>
</evidence>
<evidence type="ECO:0000256" key="3">
    <source>
        <dbReference type="ARBA" id="ARBA00022475"/>
    </source>
</evidence>
<keyword evidence="5" id="KW-0997">Cell inner membrane</keyword>
<dbReference type="InterPro" id="IPR045584">
    <property type="entry name" value="Pilin-like"/>
</dbReference>
<feature type="transmembrane region" description="Helical" evidence="9">
    <location>
        <begin position="16"/>
        <end position="37"/>
    </location>
</feature>
<evidence type="ECO:0000313" key="10">
    <source>
        <dbReference type="EMBL" id="OEH84222.1"/>
    </source>
</evidence>
<comment type="caution">
    <text evidence="10">The sequence shown here is derived from an EMBL/GenBank/DDBJ whole genome shotgun (WGS) entry which is preliminary data.</text>
</comment>
<dbReference type="Pfam" id="PF07963">
    <property type="entry name" value="N_methyl"/>
    <property type="match status" value="1"/>
</dbReference>
<dbReference type="InterPro" id="IPR012902">
    <property type="entry name" value="N_methyl_site"/>
</dbReference>
<comment type="similarity">
    <text evidence="2">Belongs to the GSP I family.</text>
</comment>
<comment type="subcellular location">
    <subcellularLocation>
        <location evidence="1">Cell inner membrane</location>
        <topology evidence="1">Single-pass membrane protein</topology>
    </subcellularLocation>
</comment>
<keyword evidence="3" id="KW-1003">Cell membrane</keyword>
<keyword evidence="11" id="KW-1185">Reference proteome</keyword>
<evidence type="ECO:0000256" key="5">
    <source>
        <dbReference type="ARBA" id="ARBA00022519"/>
    </source>
</evidence>
<accession>A0A1E5L238</accession>
<dbReference type="GO" id="GO:0015627">
    <property type="term" value="C:type II protein secretion system complex"/>
    <property type="evidence" value="ECO:0007669"/>
    <property type="project" value="InterPro"/>
</dbReference>
<keyword evidence="4" id="KW-0488">Methylation</keyword>
<keyword evidence="7 9" id="KW-1133">Transmembrane helix</keyword>
<organism evidence="10 11">
    <name type="scientific">Desulfuribacillus stibiiarsenatis</name>
    <dbReference type="NCBI Taxonomy" id="1390249"/>
    <lineage>
        <taxon>Bacteria</taxon>
        <taxon>Bacillati</taxon>
        <taxon>Bacillota</taxon>
        <taxon>Desulfuribacillia</taxon>
        <taxon>Desulfuribacillales</taxon>
        <taxon>Desulfuribacillaceae</taxon>
        <taxon>Desulfuribacillus</taxon>
    </lineage>
</organism>
<dbReference type="NCBIfam" id="TIGR02532">
    <property type="entry name" value="IV_pilin_GFxxxE"/>
    <property type="match status" value="1"/>
</dbReference>
<reference evidence="10 11" key="1">
    <citation type="submission" date="2016-09" db="EMBL/GenBank/DDBJ databases">
        <title>Desulfuribacillus arsenicus sp. nov., an obligately anaerobic, dissimilatory arsenic- and antimonate-reducing bacterium isolated from anoxic sediments.</title>
        <authorList>
            <person name="Abin C.A."/>
            <person name="Hollibaugh J.T."/>
        </authorList>
    </citation>
    <scope>NUCLEOTIDE SEQUENCE [LARGE SCALE GENOMIC DNA]</scope>
    <source>
        <strain evidence="10 11">MLFW-2</strain>
    </source>
</reference>
<evidence type="ECO:0008006" key="12">
    <source>
        <dbReference type="Google" id="ProtNLM"/>
    </source>
</evidence>
<sequence length="136" mass="15356">MCETIKKNQGFSLIEVIVAMVIIGIVGASFSSVVFTGSKASTSNKMKLEALMIAQDVLEEIRIQRDLSTNLETWRSTHFTLDNGQWKAIRTRDGIYFYDTILNLSDYNGNRMKEVIVEVIPQNGGQSVFLATRFRN</sequence>
<evidence type="ECO:0000256" key="7">
    <source>
        <dbReference type="ARBA" id="ARBA00022989"/>
    </source>
</evidence>
<dbReference type="RefSeq" id="WP_069703459.1">
    <property type="nucleotide sequence ID" value="NZ_MJAT01000040.1"/>
</dbReference>
<name>A0A1E5L238_9FIRM</name>